<organism evidence="1">
    <name type="scientific">Rhizophora mucronata</name>
    <name type="common">Asiatic mangrove</name>
    <dbReference type="NCBI Taxonomy" id="61149"/>
    <lineage>
        <taxon>Eukaryota</taxon>
        <taxon>Viridiplantae</taxon>
        <taxon>Streptophyta</taxon>
        <taxon>Embryophyta</taxon>
        <taxon>Tracheophyta</taxon>
        <taxon>Spermatophyta</taxon>
        <taxon>Magnoliopsida</taxon>
        <taxon>eudicotyledons</taxon>
        <taxon>Gunneridae</taxon>
        <taxon>Pentapetalae</taxon>
        <taxon>rosids</taxon>
        <taxon>fabids</taxon>
        <taxon>Malpighiales</taxon>
        <taxon>Rhizophoraceae</taxon>
        <taxon>Rhizophora</taxon>
    </lineage>
</organism>
<sequence length="33" mass="3948">MVRKEVISAYLESWLINRYSMVTCWTSLLCYTS</sequence>
<dbReference type="EMBL" id="GGEC01056331">
    <property type="protein sequence ID" value="MBX36815.1"/>
    <property type="molecule type" value="Transcribed_RNA"/>
</dbReference>
<protein>
    <submittedName>
        <fullName evidence="1">Uncharacterized protein</fullName>
    </submittedName>
</protein>
<reference evidence="1" key="1">
    <citation type="submission" date="2018-02" db="EMBL/GenBank/DDBJ databases">
        <title>Rhizophora mucronata_Transcriptome.</title>
        <authorList>
            <person name="Meera S.P."/>
            <person name="Sreeshan A."/>
            <person name="Augustine A."/>
        </authorList>
    </citation>
    <scope>NUCLEOTIDE SEQUENCE</scope>
    <source>
        <tissue evidence="1">Leaf</tissue>
    </source>
</reference>
<accession>A0A2P2N2X5</accession>
<evidence type="ECO:0000313" key="1">
    <source>
        <dbReference type="EMBL" id="MBX36815.1"/>
    </source>
</evidence>
<proteinExistence type="predicted"/>
<name>A0A2P2N2X5_RHIMU</name>
<dbReference type="AlphaFoldDB" id="A0A2P2N2X5"/>